<evidence type="ECO:0000313" key="1">
    <source>
        <dbReference type="EMBL" id="KAI3917538.1"/>
    </source>
</evidence>
<dbReference type="Proteomes" id="UP001202328">
    <property type="component" value="Unassembled WGS sequence"/>
</dbReference>
<dbReference type="EMBL" id="JAJJMB010008983">
    <property type="protein sequence ID" value="KAI3917538.1"/>
    <property type="molecule type" value="Genomic_DNA"/>
</dbReference>
<sequence>MLVSWNSEVGTIQYHLIPTRSYWLSMVRDDWGTTDDEIKASMLPGYGVILRDSMRNPIIVISKVSDEYVSPFYHELQGVSLGLKLALKYKFYHFKVNFISEDVAGYVMQSWQWKYACDCPERDNPENPNEKKYYCVECSKIRLNQTGERKNVDKILTLIDEIFYDALELEREGNFPCFRLSTTKLSRAQAVWHLANSGIDQALRLDEIDEDEEIAEILYKEVYGHGSVEELMLQHKMEKEERKLKKDLYWARTMRAEELGMDLLENCRPYEESWRVKEIN</sequence>
<protein>
    <submittedName>
        <fullName evidence="1">Uncharacterized protein</fullName>
    </submittedName>
</protein>
<organism evidence="1 2">
    <name type="scientific">Papaver atlanticum</name>
    <dbReference type="NCBI Taxonomy" id="357466"/>
    <lineage>
        <taxon>Eukaryota</taxon>
        <taxon>Viridiplantae</taxon>
        <taxon>Streptophyta</taxon>
        <taxon>Embryophyta</taxon>
        <taxon>Tracheophyta</taxon>
        <taxon>Spermatophyta</taxon>
        <taxon>Magnoliopsida</taxon>
        <taxon>Ranunculales</taxon>
        <taxon>Papaveraceae</taxon>
        <taxon>Papaveroideae</taxon>
        <taxon>Papaver</taxon>
    </lineage>
</organism>
<keyword evidence="2" id="KW-1185">Reference proteome</keyword>
<dbReference type="AlphaFoldDB" id="A0AAD4SRI4"/>
<gene>
    <name evidence="1" type="ORF">MKW98_021300</name>
</gene>
<evidence type="ECO:0000313" key="2">
    <source>
        <dbReference type="Proteomes" id="UP001202328"/>
    </source>
</evidence>
<name>A0AAD4SRI4_9MAGN</name>
<accession>A0AAD4SRI4</accession>
<comment type="caution">
    <text evidence="1">The sequence shown here is derived from an EMBL/GenBank/DDBJ whole genome shotgun (WGS) entry which is preliminary data.</text>
</comment>
<reference evidence="1" key="1">
    <citation type="submission" date="2022-04" db="EMBL/GenBank/DDBJ databases">
        <title>A functionally conserved STORR gene fusion in Papaver species that diverged 16.8 million years ago.</title>
        <authorList>
            <person name="Catania T."/>
        </authorList>
    </citation>
    <scope>NUCLEOTIDE SEQUENCE</scope>
    <source>
        <strain evidence="1">S-188037</strain>
    </source>
</reference>
<proteinExistence type="predicted"/>